<proteinExistence type="predicted"/>
<evidence type="ECO:0000313" key="3">
    <source>
        <dbReference type="Proteomes" id="UP001283361"/>
    </source>
</evidence>
<keyword evidence="3" id="KW-1185">Reference proteome</keyword>
<accession>A0AAE1D859</accession>
<dbReference type="AlphaFoldDB" id="A0AAE1D859"/>
<dbReference type="Proteomes" id="UP001283361">
    <property type="component" value="Unassembled WGS sequence"/>
</dbReference>
<feature type="compositionally biased region" description="Basic residues" evidence="1">
    <location>
        <begin position="88"/>
        <end position="110"/>
    </location>
</feature>
<gene>
    <name evidence="2" type="ORF">RRG08_022416</name>
</gene>
<feature type="region of interest" description="Disordered" evidence="1">
    <location>
        <begin position="64"/>
        <end position="110"/>
    </location>
</feature>
<dbReference type="EMBL" id="JAWDGP010004927">
    <property type="protein sequence ID" value="KAK3761009.1"/>
    <property type="molecule type" value="Genomic_DNA"/>
</dbReference>
<protein>
    <submittedName>
        <fullName evidence="2">Uncharacterized protein</fullName>
    </submittedName>
</protein>
<evidence type="ECO:0000313" key="2">
    <source>
        <dbReference type="EMBL" id="KAK3761009.1"/>
    </source>
</evidence>
<comment type="caution">
    <text evidence="2">The sequence shown here is derived from an EMBL/GenBank/DDBJ whole genome shotgun (WGS) entry which is preliminary data.</text>
</comment>
<organism evidence="2 3">
    <name type="scientific">Elysia crispata</name>
    <name type="common">lettuce slug</name>
    <dbReference type="NCBI Taxonomy" id="231223"/>
    <lineage>
        <taxon>Eukaryota</taxon>
        <taxon>Metazoa</taxon>
        <taxon>Spiralia</taxon>
        <taxon>Lophotrochozoa</taxon>
        <taxon>Mollusca</taxon>
        <taxon>Gastropoda</taxon>
        <taxon>Heterobranchia</taxon>
        <taxon>Euthyneura</taxon>
        <taxon>Panpulmonata</taxon>
        <taxon>Sacoglossa</taxon>
        <taxon>Placobranchoidea</taxon>
        <taxon>Plakobranchidae</taxon>
        <taxon>Elysia</taxon>
    </lineage>
</organism>
<sequence length="110" mass="12202">MQLGDLTRIIRAQVPEPAAPHWGREPSPKLVYTSRALHDPNLNQSCARASRPPIRAIPNLQLNGLCGGEPTRSRGAMTDAPQTDDKKKNKRCLSSRGKTKHSQTRAKLKR</sequence>
<name>A0AAE1D859_9GAST</name>
<evidence type="ECO:0000256" key="1">
    <source>
        <dbReference type="SAM" id="MobiDB-lite"/>
    </source>
</evidence>
<reference evidence="2" key="1">
    <citation type="journal article" date="2023" name="G3 (Bethesda)">
        <title>A reference genome for the long-term kleptoplast-retaining sea slug Elysia crispata morphotype clarki.</title>
        <authorList>
            <person name="Eastman K.E."/>
            <person name="Pendleton A.L."/>
            <person name="Shaikh M.A."/>
            <person name="Suttiyut T."/>
            <person name="Ogas R."/>
            <person name="Tomko P."/>
            <person name="Gavelis G."/>
            <person name="Widhalm J.R."/>
            <person name="Wisecaver J.H."/>
        </authorList>
    </citation>
    <scope>NUCLEOTIDE SEQUENCE</scope>
    <source>
        <strain evidence="2">ECLA1</strain>
    </source>
</reference>